<dbReference type="GO" id="GO:0022857">
    <property type="term" value="F:transmembrane transporter activity"/>
    <property type="evidence" value="ECO:0007669"/>
    <property type="project" value="InterPro"/>
</dbReference>
<evidence type="ECO:0000313" key="6">
    <source>
        <dbReference type="Proteomes" id="UP000000628"/>
    </source>
</evidence>
<dbReference type="PANTHER" id="PTHR31082:SF4">
    <property type="entry name" value="PHEROMONE-REGULATED MEMBRANE PROTEIN 10"/>
    <property type="match status" value="1"/>
</dbReference>
<dbReference type="Proteomes" id="UP000000628">
    <property type="component" value="Chromosome"/>
</dbReference>
<keyword evidence="3" id="KW-0812">Transmembrane</keyword>
<dbReference type="InterPro" id="IPR051361">
    <property type="entry name" value="ThrE/Ser_Exporter"/>
</dbReference>
<feature type="region of interest" description="Disordered" evidence="2">
    <location>
        <begin position="1"/>
        <end position="52"/>
    </location>
</feature>
<keyword evidence="3" id="KW-0472">Membrane</keyword>
<dbReference type="InterPro" id="IPR010619">
    <property type="entry name" value="ThrE-like_N"/>
</dbReference>
<dbReference type="KEGG" id="jde:Jden_0878"/>
<sequence length="531" mass="56578">MTTPAEGTPTDDRTSAMDEPQAAVPPTGHHPAATADYAPTQPSAASAFRNPDDLLADLQDLGDELPSFTAKNRKRRPKAADAEVVRPKARLPLGQLVSRLLKDPTASVPIERPEDKVDHILTMMRVLGLAMLDAGQATSDVQEALFVIARAYAMPPVRVIVMPTVVIVQIEGTDRRIEIGSVHGESLRSDQAAAIDDLITKTRRGIMEPDAVIEHVGAITRSQPRFGWFLQLIGHIIMTLSIGFLINPAASAIPAYLILGTIVGSLVLISDKFPTIKSALPVIAAITVTVVASQFLTGFTDELPLRLIAPALVPFLPGLTLTIAALELTRNEVISGSSRLIYGIAQLLLLAFGVVIGLELVPGHTTSTDLVLNTIGPWVPLLGITLLAMGYVLALSAPEGAFPWIVLALTATWGMQRLGAFLVPAEISGFFGALIVVPLSRFLSQFRTAPPALVIQVVSFWILVPGSLGFISFTEAATGSNETINILVSTGMAMFSIALGILVGSGLERNGGALREKRLSLRHLADKARKK</sequence>
<accession>C7R2G9</accession>
<feature type="transmembrane region" description="Helical" evidence="3">
    <location>
        <begin position="308"/>
        <end position="328"/>
    </location>
</feature>
<dbReference type="AlphaFoldDB" id="C7R2G9"/>
<reference evidence="5 6" key="1">
    <citation type="journal article" date="2009" name="Stand. Genomic Sci.">
        <title>Complete genome sequence of Jonesia denitrificans type strain (Prevot 55134).</title>
        <authorList>
            <person name="Pukall R."/>
            <person name="Gehrich-Schroter G."/>
            <person name="Lapidus A."/>
            <person name="Nolan M."/>
            <person name="Glavina Del Rio T."/>
            <person name="Lucas S."/>
            <person name="Chen F."/>
            <person name="Tice H."/>
            <person name="Pitluck S."/>
            <person name="Cheng J.F."/>
            <person name="Copeland A."/>
            <person name="Saunders E."/>
            <person name="Brettin T."/>
            <person name="Detter J.C."/>
            <person name="Bruce D."/>
            <person name="Goodwin L."/>
            <person name="Pati A."/>
            <person name="Ivanova N."/>
            <person name="Mavromatis K."/>
            <person name="Ovchinnikova G."/>
            <person name="Chen A."/>
            <person name="Palaniappan K."/>
            <person name="Land M."/>
            <person name="Hauser L."/>
            <person name="Chang Y.J."/>
            <person name="Jeffries C.D."/>
            <person name="Chain P."/>
            <person name="Goker M."/>
            <person name="Bristow J."/>
            <person name="Eisen J.A."/>
            <person name="Markowitz V."/>
            <person name="Hugenholtz P."/>
            <person name="Kyrpides N.C."/>
            <person name="Klenk H.P."/>
            <person name="Han C."/>
        </authorList>
    </citation>
    <scope>NUCLEOTIDE SEQUENCE [LARGE SCALE GENOMIC DNA]</scope>
    <source>
        <strain evidence="6">ATCC 14870 / DSM 20603 / BCRC 15368 / CIP 55.134 / JCM 11481 / NBRC 15587 / NCTC 10816 / Prevot 55134</strain>
    </source>
</reference>
<evidence type="ECO:0000256" key="2">
    <source>
        <dbReference type="SAM" id="MobiDB-lite"/>
    </source>
</evidence>
<feature type="transmembrane region" description="Helical" evidence="3">
    <location>
        <begin position="486"/>
        <end position="507"/>
    </location>
</feature>
<dbReference type="OrthoDB" id="235893at2"/>
<dbReference type="HOGENOM" id="CLU_036601_1_0_11"/>
<dbReference type="STRING" id="471856.Jden_0878"/>
<organism evidence="5 6">
    <name type="scientific">Jonesia denitrificans (strain ATCC 14870 / DSM 20603 / BCRC 15368 / CIP 55.134 / JCM 11481 / NBRC 15587 / NCTC 10816 / Prevot 55134)</name>
    <name type="common">Listeria denitrificans</name>
    <dbReference type="NCBI Taxonomy" id="471856"/>
    <lineage>
        <taxon>Bacteria</taxon>
        <taxon>Bacillati</taxon>
        <taxon>Actinomycetota</taxon>
        <taxon>Actinomycetes</taxon>
        <taxon>Micrococcales</taxon>
        <taxon>Jonesiaceae</taxon>
        <taxon>Jonesia</taxon>
    </lineage>
</organism>
<evidence type="ECO:0000313" key="5">
    <source>
        <dbReference type="EMBL" id="ACV08540.1"/>
    </source>
</evidence>
<dbReference type="eggNOG" id="COG2966">
    <property type="taxonomic scope" value="Bacteria"/>
</dbReference>
<dbReference type="RefSeq" id="WP_015771168.1">
    <property type="nucleotide sequence ID" value="NC_013174.1"/>
</dbReference>
<keyword evidence="3" id="KW-1133">Transmembrane helix</keyword>
<feature type="transmembrane region" description="Helical" evidence="3">
    <location>
        <begin position="452"/>
        <end position="474"/>
    </location>
</feature>
<feature type="transmembrane region" description="Helical" evidence="3">
    <location>
        <begin position="418"/>
        <end position="440"/>
    </location>
</feature>
<dbReference type="PANTHER" id="PTHR31082">
    <property type="entry name" value="PHEROMONE-REGULATED MEMBRANE PROTEIN 10"/>
    <property type="match status" value="1"/>
</dbReference>
<proteinExistence type="inferred from homology"/>
<dbReference type="eggNOG" id="COG3610">
    <property type="taxonomic scope" value="Bacteria"/>
</dbReference>
<feature type="transmembrane region" description="Helical" evidence="3">
    <location>
        <begin position="278"/>
        <end position="296"/>
    </location>
</feature>
<dbReference type="EMBL" id="CP001706">
    <property type="protein sequence ID" value="ACV08540.1"/>
    <property type="molecule type" value="Genomic_DNA"/>
</dbReference>
<name>C7R2G9_JONDD</name>
<feature type="transmembrane region" description="Helical" evidence="3">
    <location>
        <begin position="340"/>
        <end position="358"/>
    </location>
</feature>
<evidence type="ECO:0000259" key="4">
    <source>
        <dbReference type="Pfam" id="PF06738"/>
    </source>
</evidence>
<evidence type="ECO:0000256" key="3">
    <source>
        <dbReference type="SAM" id="Phobius"/>
    </source>
</evidence>
<gene>
    <name evidence="5" type="ordered locus">Jden_0878</name>
</gene>
<protein>
    <recommendedName>
        <fullName evidence="4">Threonine/serine exporter-like N-terminal domain-containing protein</fullName>
    </recommendedName>
</protein>
<keyword evidence="6" id="KW-1185">Reference proteome</keyword>
<feature type="transmembrane region" description="Helical" evidence="3">
    <location>
        <begin position="252"/>
        <end position="269"/>
    </location>
</feature>
<feature type="domain" description="Threonine/serine exporter-like N-terminal" evidence="4">
    <location>
        <begin position="127"/>
        <end position="360"/>
    </location>
</feature>
<feature type="transmembrane region" description="Helical" evidence="3">
    <location>
        <begin position="226"/>
        <end position="246"/>
    </location>
</feature>
<dbReference type="Pfam" id="PF06738">
    <property type="entry name" value="ThrE"/>
    <property type="match status" value="1"/>
</dbReference>
<comment type="similarity">
    <text evidence="1">Belongs to the ThrE exporter (TC 2.A.79) family.</text>
</comment>
<evidence type="ECO:0000256" key="1">
    <source>
        <dbReference type="ARBA" id="ARBA00034125"/>
    </source>
</evidence>
<feature type="transmembrane region" description="Helical" evidence="3">
    <location>
        <begin position="378"/>
        <end position="397"/>
    </location>
</feature>